<gene>
    <name evidence="1" type="ORF">DFA_04088</name>
</gene>
<proteinExistence type="predicted"/>
<reference evidence="2" key="1">
    <citation type="journal article" date="2011" name="Genome Res.">
        <title>Phylogeny-wide analysis of social amoeba genomes highlights ancient origins for complex intercellular communication.</title>
        <authorList>
            <person name="Heidel A.J."/>
            <person name="Lawal H.M."/>
            <person name="Felder M."/>
            <person name="Schilde C."/>
            <person name="Helps N.R."/>
            <person name="Tunggal B."/>
            <person name="Rivero F."/>
            <person name="John U."/>
            <person name="Schleicher M."/>
            <person name="Eichinger L."/>
            <person name="Platzer M."/>
            <person name="Noegel A.A."/>
            <person name="Schaap P."/>
            <person name="Gloeckner G."/>
        </authorList>
    </citation>
    <scope>NUCLEOTIDE SEQUENCE [LARGE SCALE GENOMIC DNA]</scope>
    <source>
        <strain evidence="2">SH3</strain>
    </source>
</reference>
<keyword evidence="2" id="KW-1185">Reference proteome</keyword>
<organism evidence="1 2">
    <name type="scientific">Cavenderia fasciculata</name>
    <name type="common">Slime mold</name>
    <name type="synonym">Dictyostelium fasciculatum</name>
    <dbReference type="NCBI Taxonomy" id="261658"/>
    <lineage>
        <taxon>Eukaryota</taxon>
        <taxon>Amoebozoa</taxon>
        <taxon>Evosea</taxon>
        <taxon>Eumycetozoa</taxon>
        <taxon>Dictyostelia</taxon>
        <taxon>Acytosteliales</taxon>
        <taxon>Cavenderiaceae</taxon>
        <taxon>Cavenderia</taxon>
    </lineage>
</organism>
<accession>F4Q193</accession>
<dbReference type="GeneID" id="14870605"/>
<evidence type="ECO:0000313" key="1">
    <source>
        <dbReference type="EMBL" id="EGG18594.1"/>
    </source>
</evidence>
<dbReference type="EMBL" id="GL883018">
    <property type="protein sequence ID" value="EGG18594.1"/>
    <property type="molecule type" value="Genomic_DNA"/>
</dbReference>
<dbReference type="RefSeq" id="XP_004366498.1">
    <property type="nucleotide sequence ID" value="XM_004366441.1"/>
</dbReference>
<dbReference type="Proteomes" id="UP000007797">
    <property type="component" value="Unassembled WGS sequence"/>
</dbReference>
<name>F4Q193_CACFS</name>
<sequence length="96" mass="11513">MDSSYERLSKHFLDRIRDLQYLTALRNQNMINPSSINKQEIEEINRALLDIESTFYNLKQSVHHEKQLVEQLDTYKQLIDQQHTQLVSLGQQQQRQ</sequence>
<protein>
    <submittedName>
        <fullName evidence="1">Uncharacterized protein</fullName>
    </submittedName>
</protein>
<evidence type="ECO:0000313" key="2">
    <source>
        <dbReference type="Proteomes" id="UP000007797"/>
    </source>
</evidence>
<dbReference type="AlphaFoldDB" id="F4Q193"/>
<dbReference type="KEGG" id="dfa:DFA_04088"/>